<comment type="caution">
    <text evidence="5">The sequence shown here is derived from an EMBL/GenBank/DDBJ whole genome shotgun (WGS) entry which is preliminary data.</text>
</comment>
<dbReference type="Pfam" id="PF00201">
    <property type="entry name" value="UDPGT"/>
    <property type="match status" value="1"/>
</dbReference>
<dbReference type="AlphaFoldDB" id="A0AAD6KNP7"/>
<sequence length="625" mass="67841">MGLRPGGGGPPGPGDKPPWVSVIEGSVALMFNTCDDLDGSFIKYMEDRMGMMPTWGVGPLSPRSIGNCEIGHLLPSIELCKHIASRNLRTTLIVPSDCASAVPSSISQYPLLEIAELPSSPPPLQQPPGPDPLLPPHGHHDQMAGSLEDLISARSQNPVSRKPACVIVDVMMSWNLEVFAKFEVPTIGFFTSGACSAAMEYAMWKAHVDDLKPGEIRLLHGLPEEMALTDSDLKSRPHMPPGGRGEEVVRLARVVEEVARLAEVGGPPGLGGPPGPMGGFPRPPGDTGPSKMMGPPKAGGPPPWLEEAKSSIAYMINTCDALEHPFIQYLVDQVKKPVWDIGPLLPELYWKSIGSLLHDHEIRAGRRSNVTEEEVVSWLDSKPPGSAVYVSFGSEVGPEMEENRHLANALEALNRPFIWVIQPGSGRPGPPPGFSEGGEPSAETEKDDIPLDFDKRVGGRGMIIRGWAPQLLILSHPSVGGFLSHCGWNSTMEAIGRGIPFLAWPIRGDQNYNAKLIVKHLKIGRMISDDLSQMIKKDDIIKGIEGLFADDDVKNRAALLGAKFKAWVSSELGGIFRCLQRFHKPEGSRLSLATRSSFLLNNMPVYAVCCTESAYFPFNFLFSFS</sequence>
<keyword evidence="6" id="KW-1185">Reference proteome</keyword>
<evidence type="ECO:0000256" key="2">
    <source>
        <dbReference type="ARBA" id="ARBA00022676"/>
    </source>
</evidence>
<evidence type="ECO:0000256" key="1">
    <source>
        <dbReference type="ARBA" id="ARBA00009995"/>
    </source>
</evidence>
<feature type="region of interest" description="Disordered" evidence="4">
    <location>
        <begin position="117"/>
        <end position="141"/>
    </location>
</feature>
<dbReference type="InterPro" id="IPR002213">
    <property type="entry name" value="UDP_glucos_trans"/>
</dbReference>
<dbReference type="GO" id="GO:0035251">
    <property type="term" value="F:UDP-glucosyltransferase activity"/>
    <property type="evidence" value="ECO:0007669"/>
    <property type="project" value="TreeGrafter"/>
</dbReference>
<feature type="region of interest" description="Disordered" evidence="4">
    <location>
        <begin position="428"/>
        <end position="449"/>
    </location>
</feature>
<name>A0AAD6KNP7_9ROSI</name>
<protein>
    <submittedName>
        <fullName evidence="5">Uncharacterized protein</fullName>
    </submittedName>
</protein>
<evidence type="ECO:0000256" key="3">
    <source>
        <dbReference type="ARBA" id="ARBA00022679"/>
    </source>
</evidence>
<accession>A0AAD6KNP7</accession>
<evidence type="ECO:0000313" key="5">
    <source>
        <dbReference type="EMBL" id="KAJ6426894.1"/>
    </source>
</evidence>
<dbReference type="Proteomes" id="UP001162972">
    <property type="component" value="Chromosome 1"/>
</dbReference>
<feature type="region of interest" description="Disordered" evidence="4">
    <location>
        <begin position="263"/>
        <end position="302"/>
    </location>
</feature>
<dbReference type="SUPFAM" id="SSF53756">
    <property type="entry name" value="UDP-Glycosyltransferase/glycogen phosphorylase"/>
    <property type="match status" value="1"/>
</dbReference>
<reference evidence="5 6" key="1">
    <citation type="journal article" date="2023" name="Int. J. Mol. Sci.">
        <title>De Novo Assembly and Annotation of 11 Diverse Shrub Willow (Salix) Genomes Reveals Novel Gene Organization in Sex-Linked Regions.</title>
        <authorList>
            <person name="Hyden B."/>
            <person name="Feng K."/>
            <person name="Yates T.B."/>
            <person name="Jawdy S."/>
            <person name="Cereghino C."/>
            <person name="Smart L.B."/>
            <person name="Muchero W."/>
        </authorList>
    </citation>
    <scope>NUCLEOTIDE SEQUENCE [LARGE SCALE GENOMIC DNA]</scope>
    <source>
        <tissue evidence="5">Shoot tip</tissue>
    </source>
</reference>
<evidence type="ECO:0000313" key="6">
    <source>
        <dbReference type="Proteomes" id="UP001162972"/>
    </source>
</evidence>
<dbReference type="EMBL" id="JAPFFJ010000005">
    <property type="protein sequence ID" value="KAJ6426894.1"/>
    <property type="molecule type" value="Genomic_DNA"/>
</dbReference>
<evidence type="ECO:0000256" key="4">
    <source>
        <dbReference type="SAM" id="MobiDB-lite"/>
    </source>
</evidence>
<organism evidence="5 6">
    <name type="scientific">Salix udensis</name>
    <dbReference type="NCBI Taxonomy" id="889485"/>
    <lineage>
        <taxon>Eukaryota</taxon>
        <taxon>Viridiplantae</taxon>
        <taxon>Streptophyta</taxon>
        <taxon>Embryophyta</taxon>
        <taxon>Tracheophyta</taxon>
        <taxon>Spermatophyta</taxon>
        <taxon>Magnoliopsida</taxon>
        <taxon>eudicotyledons</taxon>
        <taxon>Gunneridae</taxon>
        <taxon>Pentapetalae</taxon>
        <taxon>rosids</taxon>
        <taxon>fabids</taxon>
        <taxon>Malpighiales</taxon>
        <taxon>Salicaceae</taxon>
        <taxon>Saliceae</taxon>
        <taxon>Salix</taxon>
    </lineage>
</organism>
<feature type="compositionally biased region" description="Pro residues" evidence="4">
    <location>
        <begin position="270"/>
        <end position="286"/>
    </location>
</feature>
<dbReference type="CDD" id="cd03784">
    <property type="entry name" value="GT1_Gtf-like"/>
    <property type="match status" value="1"/>
</dbReference>
<proteinExistence type="inferred from homology"/>
<keyword evidence="2" id="KW-0328">Glycosyltransferase</keyword>
<dbReference type="FunFam" id="3.40.50.2000:FF:000060">
    <property type="entry name" value="Glycosyltransferase"/>
    <property type="match status" value="1"/>
</dbReference>
<gene>
    <name evidence="5" type="ORF">OIU84_022478</name>
</gene>
<dbReference type="PANTHER" id="PTHR48047:SF131">
    <property type="entry name" value="GLYCOSYLTRANSFERASE"/>
    <property type="match status" value="1"/>
</dbReference>
<dbReference type="Gene3D" id="3.40.50.2000">
    <property type="entry name" value="Glycogen Phosphorylase B"/>
    <property type="match status" value="3"/>
</dbReference>
<feature type="compositionally biased region" description="Pro residues" evidence="4">
    <location>
        <begin position="119"/>
        <end position="135"/>
    </location>
</feature>
<comment type="similarity">
    <text evidence="1">Belongs to the UDP-glycosyltransferase family.</text>
</comment>
<keyword evidence="3" id="KW-0808">Transferase</keyword>
<dbReference type="PANTHER" id="PTHR48047">
    <property type="entry name" value="GLYCOSYLTRANSFERASE"/>
    <property type="match status" value="1"/>
</dbReference>